<sequence length="78" mass="9257">MNRLEITRKIRELYKTIRDSELEIAELKAQLRSEKKTFTNADIHYILNVYLITSDYAQTAKETGFGLFQVRQVIDKYL</sequence>
<keyword evidence="1" id="KW-0175">Coiled coil</keyword>
<dbReference type="AlphaFoldDB" id="A0A0B7IWF0"/>
<evidence type="ECO:0000313" key="3">
    <source>
        <dbReference type="Proteomes" id="UP000038200"/>
    </source>
</evidence>
<accession>A0A0B7IWF0</accession>
<organism evidence="2 3">
    <name type="scientific">Capnocytophaga canis</name>
    <dbReference type="NCBI Taxonomy" id="1848903"/>
    <lineage>
        <taxon>Bacteria</taxon>
        <taxon>Pseudomonadati</taxon>
        <taxon>Bacteroidota</taxon>
        <taxon>Flavobacteriia</taxon>
        <taxon>Flavobacteriales</taxon>
        <taxon>Flavobacteriaceae</taxon>
        <taxon>Capnocytophaga</taxon>
    </lineage>
</organism>
<evidence type="ECO:0000313" key="2">
    <source>
        <dbReference type="EMBL" id="CEN54437.1"/>
    </source>
</evidence>
<reference evidence="2 3" key="1">
    <citation type="submission" date="2015-01" db="EMBL/GenBank/DDBJ databases">
        <authorList>
            <person name="Xiang T."/>
            <person name="Song Y."/>
            <person name="Huang L."/>
            <person name="Wang B."/>
            <person name="Wu P."/>
        </authorList>
    </citation>
    <scope>NUCLEOTIDE SEQUENCE [LARGE SCALE GENOMIC DNA]</scope>
    <source>
        <strain evidence="2 3">CcD93</strain>
    </source>
</reference>
<proteinExistence type="predicted"/>
<protein>
    <submittedName>
        <fullName evidence="2">Uncharacterized protein</fullName>
    </submittedName>
</protein>
<evidence type="ECO:0000256" key="1">
    <source>
        <dbReference type="SAM" id="Coils"/>
    </source>
</evidence>
<gene>
    <name evidence="2" type="ORF">CCAND93_90021</name>
</gene>
<dbReference type="Proteomes" id="UP000038200">
    <property type="component" value="Unassembled WGS sequence"/>
</dbReference>
<dbReference type="RefSeq" id="WP_042010166.1">
    <property type="nucleotide sequence ID" value="NZ_CDOL01000283.1"/>
</dbReference>
<dbReference type="OrthoDB" id="9804645at2"/>
<feature type="coiled-coil region" evidence="1">
    <location>
        <begin position="10"/>
        <end position="37"/>
    </location>
</feature>
<name>A0A0B7IWF0_9FLAO</name>
<dbReference type="EMBL" id="CDOL01000283">
    <property type="protein sequence ID" value="CEN54437.1"/>
    <property type="molecule type" value="Genomic_DNA"/>
</dbReference>